<dbReference type="EMBL" id="JASJQH010007054">
    <property type="protein sequence ID" value="KAK9719256.1"/>
    <property type="molecule type" value="Genomic_DNA"/>
</dbReference>
<name>A0ABR2W3X6_9FUNG</name>
<evidence type="ECO:0000313" key="3">
    <source>
        <dbReference type="Proteomes" id="UP001479436"/>
    </source>
</evidence>
<evidence type="ECO:0000313" key="2">
    <source>
        <dbReference type="EMBL" id="KAK9719256.1"/>
    </source>
</evidence>
<dbReference type="Proteomes" id="UP001479436">
    <property type="component" value="Unassembled WGS sequence"/>
</dbReference>
<evidence type="ECO:0000256" key="1">
    <source>
        <dbReference type="SAM" id="Coils"/>
    </source>
</evidence>
<keyword evidence="1" id="KW-0175">Coiled coil</keyword>
<comment type="caution">
    <text evidence="2">The sequence shown here is derived from an EMBL/GenBank/DDBJ whole genome shotgun (WGS) entry which is preliminary data.</text>
</comment>
<keyword evidence="3" id="KW-1185">Reference proteome</keyword>
<protein>
    <submittedName>
        <fullName evidence="2">Uncharacterized protein</fullName>
    </submittedName>
</protein>
<sequence>MTLNVEASLLTDNTKRPVQASGVSSNNILNKSSIQPLRDITGPEISKQSTAALNKRRTKIASPSKYVIRSQISPLRRQHPYISNTRLSPLTAKMYKKMESCRLEKENCNPQTLPKDRGSKKKQLVERNLLSYFKPDPALEALTNVTKDLGEIKTLLLEVKEGNSTATQVQRLDSVIGQLESKLQSYQSKEGKGPTKTVVSNVSGKNEVEGNEIKEKANLIEELEKKLAEFEENHIPKAEYDRLKCELTESQELIDECKACLEEIDSTKPQDMSELQKRIAEQSLLIEGLQDRLAVAEFHKANYERAQQEIAELRCALEDLINENEMLHNS</sequence>
<accession>A0ABR2W3X6</accession>
<reference evidence="2 3" key="1">
    <citation type="submission" date="2023-04" db="EMBL/GenBank/DDBJ databases">
        <title>Genome of Basidiobolus ranarum AG-B5.</title>
        <authorList>
            <person name="Stajich J.E."/>
            <person name="Carter-House D."/>
            <person name="Gryganskyi A."/>
        </authorList>
    </citation>
    <scope>NUCLEOTIDE SEQUENCE [LARGE SCALE GENOMIC DNA]</scope>
    <source>
        <strain evidence="2 3">AG-B5</strain>
    </source>
</reference>
<organism evidence="2 3">
    <name type="scientific">Basidiobolus ranarum</name>
    <dbReference type="NCBI Taxonomy" id="34480"/>
    <lineage>
        <taxon>Eukaryota</taxon>
        <taxon>Fungi</taxon>
        <taxon>Fungi incertae sedis</taxon>
        <taxon>Zoopagomycota</taxon>
        <taxon>Entomophthoromycotina</taxon>
        <taxon>Basidiobolomycetes</taxon>
        <taxon>Basidiobolales</taxon>
        <taxon>Basidiobolaceae</taxon>
        <taxon>Basidiobolus</taxon>
    </lineage>
</organism>
<feature type="coiled-coil region" evidence="1">
    <location>
        <begin position="169"/>
        <end position="233"/>
    </location>
</feature>
<gene>
    <name evidence="2" type="ORF">K7432_004890</name>
</gene>
<proteinExistence type="predicted"/>
<feature type="coiled-coil region" evidence="1">
    <location>
        <begin position="272"/>
        <end position="330"/>
    </location>
</feature>